<dbReference type="GO" id="GO:0046872">
    <property type="term" value="F:metal ion binding"/>
    <property type="evidence" value="ECO:0007669"/>
    <property type="project" value="UniProtKB-KW"/>
</dbReference>
<dbReference type="PANTHER" id="PTHR10209">
    <property type="entry name" value="OXIDOREDUCTASE, 2OG-FE II OXYGENASE FAMILY PROTEIN"/>
    <property type="match status" value="1"/>
</dbReference>
<keyword evidence="2 5" id="KW-0479">Metal-binding</keyword>
<evidence type="ECO:0000256" key="3">
    <source>
        <dbReference type="ARBA" id="ARBA00023002"/>
    </source>
</evidence>
<accession>A0ABC8VZV8</accession>
<organism evidence="7 8">
    <name type="scientific">Urochloa decumbens</name>
    <dbReference type="NCBI Taxonomy" id="240449"/>
    <lineage>
        <taxon>Eukaryota</taxon>
        <taxon>Viridiplantae</taxon>
        <taxon>Streptophyta</taxon>
        <taxon>Embryophyta</taxon>
        <taxon>Tracheophyta</taxon>
        <taxon>Spermatophyta</taxon>
        <taxon>Magnoliopsida</taxon>
        <taxon>Liliopsida</taxon>
        <taxon>Poales</taxon>
        <taxon>Poaceae</taxon>
        <taxon>PACMAD clade</taxon>
        <taxon>Panicoideae</taxon>
        <taxon>Panicodae</taxon>
        <taxon>Paniceae</taxon>
        <taxon>Melinidinae</taxon>
        <taxon>Urochloa</taxon>
    </lineage>
</organism>
<dbReference type="Pfam" id="PF14226">
    <property type="entry name" value="DIOX_N"/>
    <property type="match status" value="1"/>
</dbReference>
<evidence type="ECO:0000256" key="2">
    <source>
        <dbReference type="ARBA" id="ARBA00022723"/>
    </source>
</evidence>
<dbReference type="InterPro" id="IPR027443">
    <property type="entry name" value="IPNS-like_sf"/>
</dbReference>
<keyword evidence="3 5" id="KW-0560">Oxidoreductase</keyword>
<keyword evidence="8" id="KW-1185">Reference proteome</keyword>
<evidence type="ECO:0000256" key="5">
    <source>
        <dbReference type="RuleBase" id="RU003682"/>
    </source>
</evidence>
<protein>
    <recommendedName>
        <fullName evidence="6">Fe2OG dioxygenase domain-containing protein</fullName>
    </recommendedName>
</protein>
<dbReference type="Proteomes" id="UP001497457">
    <property type="component" value="Chromosome 11b"/>
</dbReference>
<proteinExistence type="inferred from homology"/>
<dbReference type="EMBL" id="OZ075121">
    <property type="protein sequence ID" value="CAL4900125.1"/>
    <property type="molecule type" value="Genomic_DNA"/>
</dbReference>
<evidence type="ECO:0000256" key="1">
    <source>
        <dbReference type="ARBA" id="ARBA00008056"/>
    </source>
</evidence>
<gene>
    <name evidence="7" type="ORF">URODEC1_LOCUS8509</name>
</gene>
<evidence type="ECO:0000313" key="7">
    <source>
        <dbReference type="EMBL" id="CAL4900125.1"/>
    </source>
</evidence>
<dbReference type="InterPro" id="IPR044861">
    <property type="entry name" value="IPNS-like_FE2OG_OXY"/>
</dbReference>
<dbReference type="SUPFAM" id="SSF51197">
    <property type="entry name" value="Clavaminate synthase-like"/>
    <property type="match status" value="1"/>
</dbReference>
<sequence>MFNPSQDTNVSSSVYDGRAALQELDATKSGVRGLVQSVPVIDLREVDHAAVVANVRRAAADWGLFQVTGHSVPQELVAAAQSMVRTLFHDADGGEGTLKGRLYSRDPNKAVRYNTNFDSFESPVTNWQDTLYIITDPEVPGALGELPKNGRVLWLRKTFEAHAGYLVRIAIRGTWPQGKLLGRHRLQSGPDMLACHYYPPCPEPEHAIGMVRHSDWGFLTVLLQDQIGGLQVLHNDTWVDVVPIPGAFVVILGDMLQMVSNDNFTSCEHRVVAKRTGPRVSIASIPTQAGSTRNYGPVKELLSHTRPPLYKETLASVYRKHCASIGLGNKGVHDFQI</sequence>
<name>A0ABC8VZV8_9POAL</name>
<evidence type="ECO:0000259" key="6">
    <source>
        <dbReference type="PROSITE" id="PS51471"/>
    </source>
</evidence>
<dbReference type="Gene3D" id="2.60.120.330">
    <property type="entry name" value="B-lactam Antibiotic, Isopenicillin N Synthase, Chain"/>
    <property type="match status" value="1"/>
</dbReference>
<dbReference type="Pfam" id="PF03171">
    <property type="entry name" value="2OG-FeII_Oxy"/>
    <property type="match status" value="1"/>
</dbReference>
<dbReference type="PANTHER" id="PTHR10209:SF859">
    <property type="entry name" value="OS03G0690500 PROTEIN"/>
    <property type="match status" value="1"/>
</dbReference>
<evidence type="ECO:0000256" key="4">
    <source>
        <dbReference type="ARBA" id="ARBA00023004"/>
    </source>
</evidence>
<dbReference type="InterPro" id="IPR005123">
    <property type="entry name" value="Oxoglu/Fe-dep_dioxygenase_dom"/>
</dbReference>
<keyword evidence="4 5" id="KW-0408">Iron</keyword>
<reference evidence="7" key="1">
    <citation type="submission" date="2024-10" db="EMBL/GenBank/DDBJ databases">
        <authorList>
            <person name="Ryan C."/>
        </authorList>
    </citation>
    <scope>NUCLEOTIDE SEQUENCE [LARGE SCALE GENOMIC DNA]</scope>
</reference>
<dbReference type="InterPro" id="IPR026992">
    <property type="entry name" value="DIOX_N"/>
</dbReference>
<dbReference type="GO" id="GO:0051213">
    <property type="term" value="F:dioxygenase activity"/>
    <property type="evidence" value="ECO:0007669"/>
    <property type="project" value="UniProtKB-ARBA"/>
</dbReference>
<dbReference type="AlphaFoldDB" id="A0ABC8VZV8"/>
<comment type="similarity">
    <text evidence="1 5">Belongs to the iron/ascorbate-dependent oxidoreductase family.</text>
</comment>
<evidence type="ECO:0000313" key="8">
    <source>
        <dbReference type="Proteomes" id="UP001497457"/>
    </source>
</evidence>
<feature type="domain" description="Fe2OG dioxygenase" evidence="6">
    <location>
        <begin position="189"/>
        <end position="291"/>
    </location>
</feature>
<dbReference type="PROSITE" id="PS51471">
    <property type="entry name" value="FE2OG_OXY"/>
    <property type="match status" value="1"/>
</dbReference>